<evidence type="ECO:0000313" key="2">
    <source>
        <dbReference type="EMBL" id="RGW52058.1"/>
    </source>
</evidence>
<dbReference type="AlphaFoldDB" id="A0A395XLU9"/>
<comment type="caution">
    <text evidence="2">The sequence shown here is derived from an EMBL/GenBank/DDBJ whole genome shotgun (WGS) entry which is preliminary data.</text>
</comment>
<evidence type="ECO:0000256" key="1">
    <source>
        <dbReference type="SAM" id="Phobius"/>
    </source>
</evidence>
<dbReference type="EMBL" id="QSAJ01000025">
    <property type="protein sequence ID" value="RGW52058.1"/>
    <property type="molecule type" value="Genomic_DNA"/>
</dbReference>
<evidence type="ECO:0000313" key="4">
    <source>
        <dbReference type="EMBL" id="RHC10972.1"/>
    </source>
</evidence>
<evidence type="ECO:0000313" key="9">
    <source>
        <dbReference type="Proteomes" id="UP000285666"/>
    </source>
</evidence>
<feature type="transmembrane region" description="Helical" evidence="1">
    <location>
        <begin position="38"/>
        <end position="57"/>
    </location>
</feature>
<dbReference type="InterPro" id="IPR025699">
    <property type="entry name" value="ABC2_memb-like"/>
</dbReference>
<feature type="transmembrane region" description="Helical" evidence="1">
    <location>
        <begin position="188"/>
        <end position="209"/>
    </location>
</feature>
<evidence type="ECO:0000313" key="7">
    <source>
        <dbReference type="Proteomes" id="UP000284742"/>
    </source>
</evidence>
<dbReference type="EMBL" id="QSFS01000008">
    <property type="protein sequence ID" value="RHA69889.1"/>
    <property type="molecule type" value="Genomic_DNA"/>
</dbReference>
<organism evidence="2 6">
    <name type="scientific">Dorea formicigenerans</name>
    <dbReference type="NCBI Taxonomy" id="39486"/>
    <lineage>
        <taxon>Bacteria</taxon>
        <taxon>Bacillati</taxon>
        <taxon>Bacillota</taxon>
        <taxon>Clostridia</taxon>
        <taxon>Lachnospirales</taxon>
        <taxon>Lachnospiraceae</taxon>
        <taxon>Dorea</taxon>
    </lineage>
</organism>
<name>A0A395XLU9_9FIRM</name>
<feature type="transmembrane region" description="Helical" evidence="1">
    <location>
        <begin position="82"/>
        <end position="104"/>
    </location>
</feature>
<dbReference type="RefSeq" id="WP_118237564.1">
    <property type="nucleotide sequence ID" value="NZ_AP031430.1"/>
</dbReference>
<sequence>MKGLLIKDYKLMLGQKSFLGMAALMSVLYLAIYKDPTFAVVFITVMCTMFTVSTLSYDEYENGMAYLFTLPISRNTYVLEKYVFALVNSTATGVTMYAMAYGVVKIRGLAISQSDMYSGLAGACFVSIIMISYMIPLYIKFGIEKSRIVSVSGMAAIFLILYLGIKISKERNGAILKIISRAEKLSDGIVILLIFAVSVILICISLVCAMKAMKKREF</sequence>
<evidence type="ECO:0000313" key="8">
    <source>
        <dbReference type="Proteomes" id="UP000285642"/>
    </source>
</evidence>
<protein>
    <submittedName>
        <fullName evidence="2">ABC-2 transporter permease</fullName>
    </submittedName>
</protein>
<keyword evidence="1" id="KW-0472">Membrane</keyword>
<accession>A0A395XLU9</accession>
<dbReference type="EMBL" id="QRHN01000012">
    <property type="protein sequence ID" value="RHF78175.1"/>
    <property type="molecule type" value="Genomic_DNA"/>
</dbReference>
<dbReference type="Proteomes" id="UP000285642">
    <property type="component" value="Unassembled WGS sequence"/>
</dbReference>
<keyword evidence="1" id="KW-1133">Transmembrane helix</keyword>
<dbReference type="Pfam" id="PF13346">
    <property type="entry name" value="ABC2_membrane_5"/>
    <property type="match status" value="1"/>
</dbReference>
<dbReference type="Proteomes" id="UP000266376">
    <property type="component" value="Unassembled WGS sequence"/>
</dbReference>
<dbReference type="Proteomes" id="UP000285666">
    <property type="component" value="Unassembled WGS sequence"/>
</dbReference>
<evidence type="ECO:0000313" key="6">
    <source>
        <dbReference type="Proteomes" id="UP000266376"/>
    </source>
</evidence>
<reference evidence="6 7" key="1">
    <citation type="submission" date="2018-08" db="EMBL/GenBank/DDBJ databases">
        <title>A genome reference for cultivated species of the human gut microbiota.</title>
        <authorList>
            <person name="Zou Y."/>
            <person name="Xue W."/>
            <person name="Luo G."/>
        </authorList>
    </citation>
    <scope>NUCLEOTIDE SEQUENCE [LARGE SCALE GENOMIC DNA]</scope>
    <source>
        <strain evidence="2 6">AF12-11</strain>
        <strain evidence="5 9">AM23-7AC</strain>
        <strain evidence="4 7">AM37-5</strain>
        <strain evidence="3 8">AM42-8</strain>
    </source>
</reference>
<evidence type="ECO:0000313" key="3">
    <source>
        <dbReference type="EMBL" id="RHA69889.1"/>
    </source>
</evidence>
<gene>
    <name evidence="5" type="ORF">DW658_09970</name>
    <name evidence="4" type="ORF">DW860_02745</name>
    <name evidence="3" type="ORF">DW924_08500</name>
    <name evidence="2" type="ORF">DWV67_10470</name>
</gene>
<dbReference type="Proteomes" id="UP000284742">
    <property type="component" value="Unassembled WGS sequence"/>
</dbReference>
<feature type="transmembrane region" description="Helical" evidence="1">
    <location>
        <begin position="12"/>
        <end position="32"/>
    </location>
</feature>
<proteinExistence type="predicted"/>
<feature type="transmembrane region" description="Helical" evidence="1">
    <location>
        <begin position="116"/>
        <end position="136"/>
    </location>
</feature>
<dbReference type="EMBL" id="QSHK01000001">
    <property type="protein sequence ID" value="RHC10972.1"/>
    <property type="molecule type" value="Genomic_DNA"/>
</dbReference>
<keyword evidence="1" id="KW-0812">Transmembrane</keyword>
<evidence type="ECO:0000313" key="5">
    <source>
        <dbReference type="EMBL" id="RHF78175.1"/>
    </source>
</evidence>
<feature type="transmembrane region" description="Helical" evidence="1">
    <location>
        <begin position="148"/>
        <end position="168"/>
    </location>
</feature>